<evidence type="ECO:0000256" key="2">
    <source>
        <dbReference type="ARBA" id="ARBA00010617"/>
    </source>
</evidence>
<feature type="transmembrane region" description="Helical" evidence="7">
    <location>
        <begin position="6"/>
        <end position="24"/>
    </location>
</feature>
<dbReference type="RefSeq" id="XP_001217913.1">
    <property type="nucleotide sequence ID" value="XM_001217912.1"/>
</dbReference>
<keyword evidence="7" id="KW-0472">Membrane</keyword>
<name>Q0CAJ3_ASPTN</name>
<dbReference type="GO" id="GO:0016705">
    <property type="term" value="F:oxidoreductase activity, acting on paired donors, with incorporation or reduction of molecular oxygen"/>
    <property type="evidence" value="ECO:0007669"/>
    <property type="project" value="InterPro"/>
</dbReference>
<dbReference type="Proteomes" id="UP000007963">
    <property type="component" value="Unassembled WGS sequence"/>
</dbReference>
<dbReference type="PANTHER" id="PTHR46206">
    <property type="entry name" value="CYTOCHROME P450"/>
    <property type="match status" value="1"/>
</dbReference>
<organism evidence="8 9">
    <name type="scientific">Aspergillus terreus (strain NIH 2624 / FGSC A1156)</name>
    <dbReference type="NCBI Taxonomy" id="341663"/>
    <lineage>
        <taxon>Eukaryota</taxon>
        <taxon>Fungi</taxon>
        <taxon>Dikarya</taxon>
        <taxon>Ascomycota</taxon>
        <taxon>Pezizomycotina</taxon>
        <taxon>Eurotiomycetes</taxon>
        <taxon>Eurotiomycetidae</taxon>
        <taxon>Eurotiales</taxon>
        <taxon>Aspergillaceae</taxon>
        <taxon>Aspergillus</taxon>
        <taxon>Aspergillus subgen. Circumdati</taxon>
    </lineage>
</organism>
<dbReference type="OrthoDB" id="1844152at2759"/>
<evidence type="ECO:0000256" key="5">
    <source>
        <dbReference type="ARBA" id="ARBA00023004"/>
    </source>
</evidence>
<sequence length="361" mass="41452">MGAGSLYILLPVLLGYILVFYHALSISRKTKNNIPILKHSRFLPDWINRRIFFLNAPAQIQYGYDKYNNMPFLVLRPDHDLLVLPARYLAEIRQIPSSRLNLIEAEYNVRRILPRTMQELQHAFDVEVPPCSDGWVSINLYTVILRLVARVASSVVFSDETCRNETWINTMISYSDNLGPTIVFLRPTPDFLRPLVSRLIPSVNRLKQQLRWVQEELIVPAVTARRAAQAANPDGPKPDDFLQWMMDVAANDIDRDPRNIAQSLLIVTAVGMMHTSTMLITHALYDILSHPECFDPLRQEIKDTLPQGWINATVAAFAAQEKLDSVLRESLRLNPPAEEESLDATHRKGEVHLQRWLRYPR</sequence>
<dbReference type="GO" id="GO:0019748">
    <property type="term" value="P:secondary metabolic process"/>
    <property type="evidence" value="ECO:0007669"/>
    <property type="project" value="UniProtKB-ARBA"/>
</dbReference>
<dbReference type="CDD" id="cd11041">
    <property type="entry name" value="CYP503A1-like"/>
    <property type="match status" value="1"/>
</dbReference>
<dbReference type="eggNOG" id="KOG0157">
    <property type="taxonomic scope" value="Eukaryota"/>
</dbReference>
<evidence type="ECO:0000256" key="6">
    <source>
        <dbReference type="ARBA" id="ARBA00023033"/>
    </source>
</evidence>
<dbReference type="OMA" id="GEQIMPN"/>
<dbReference type="Pfam" id="PF00067">
    <property type="entry name" value="p450"/>
    <property type="match status" value="1"/>
</dbReference>
<dbReference type="EMBL" id="CH476607">
    <property type="protein sequence ID" value="EAU30428.1"/>
    <property type="molecule type" value="Genomic_DNA"/>
</dbReference>
<gene>
    <name evidence="8" type="ORF">ATEG_09291</name>
</gene>
<protein>
    <recommendedName>
        <fullName evidence="10">Cytochrome P450</fullName>
    </recommendedName>
</protein>
<evidence type="ECO:0000256" key="1">
    <source>
        <dbReference type="ARBA" id="ARBA00001971"/>
    </source>
</evidence>
<dbReference type="InterPro" id="IPR036396">
    <property type="entry name" value="Cyt_P450_sf"/>
</dbReference>
<keyword evidence="7" id="KW-0812">Transmembrane</keyword>
<comment type="similarity">
    <text evidence="2">Belongs to the cytochrome P450 family.</text>
</comment>
<keyword evidence="4" id="KW-0560">Oxidoreductase</keyword>
<dbReference type="Gene3D" id="1.10.630.10">
    <property type="entry name" value="Cytochrome P450"/>
    <property type="match status" value="1"/>
</dbReference>
<evidence type="ECO:0000256" key="4">
    <source>
        <dbReference type="ARBA" id="ARBA00023002"/>
    </source>
</evidence>
<keyword evidence="3" id="KW-0479">Metal-binding</keyword>
<dbReference type="GeneID" id="4354077"/>
<dbReference type="HOGENOM" id="CLU_767225_0_0_1"/>
<dbReference type="SUPFAM" id="SSF48264">
    <property type="entry name" value="Cytochrome P450"/>
    <property type="match status" value="1"/>
</dbReference>
<dbReference type="VEuPathDB" id="FungiDB:ATEG_09291"/>
<keyword evidence="7" id="KW-1133">Transmembrane helix</keyword>
<accession>Q0CAJ3</accession>
<evidence type="ECO:0000256" key="3">
    <source>
        <dbReference type="ARBA" id="ARBA00022723"/>
    </source>
</evidence>
<feature type="transmembrane region" description="Helical" evidence="7">
    <location>
        <begin position="264"/>
        <end position="285"/>
    </location>
</feature>
<keyword evidence="6" id="KW-0503">Monooxygenase</keyword>
<reference evidence="9" key="1">
    <citation type="submission" date="2005-09" db="EMBL/GenBank/DDBJ databases">
        <title>Annotation of the Aspergillus terreus NIH2624 genome.</title>
        <authorList>
            <person name="Birren B.W."/>
            <person name="Lander E.S."/>
            <person name="Galagan J.E."/>
            <person name="Nusbaum C."/>
            <person name="Devon K."/>
            <person name="Henn M."/>
            <person name="Ma L.-J."/>
            <person name="Jaffe D.B."/>
            <person name="Butler J."/>
            <person name="Alvarez P."/>
            <person name="Gnerre S."/>
            <person name="Grabherr M."/>
            <person name="Kleber M."/>
            <person name="Mauceli E.W."/>
            <person name="Brockman W."/>
            <person name="Rounsley S."/>
            <person name="Young S.K."/>
            <person name="LaButti K."/>
            <person name="Pushparaj V."/>
            <person name="DeCaprio D."/>
            <person name="Crawford M."/>
            <person name="Koehrsen M."/>
            <person name="Engels R."/>
            <person name="Montgomery P."/>
            <person name="Pearson M."/>
            <person name="Howarth C."/>
            <person name="Larson L."/>
            <person name="Luoma S."/>
            <person name="White J."/>
            <person name="Alvarado L."/>
            <person name="Kodira C.D."/>
            <person name="Zeng Q."/>
            <person name="Oleary S."/>
            <person name="Yandava C."/>
            <person name="Denning D.W."/>
            <person name="Nierman W.C."/>
            <person name="Milne T."/>
            <person name="Madden K."/>
        </authorList>
    </citation>
    <scope>NUCLEOTIDE SEQUENCE [LARGE SCALE GENOMIC DNA]</scope>
    <source>
        <strain evidence="9">NIH 2624 / FGSC A1156</strain>
    </source>
</reference>
<evidence type="ECO:0000313" key="8">
    <source>
        <dbReference type="EMBL" id="EAU30428.1"/>
    </source>
</evidence>
<dbReference type="GO" id="GO:0004497">
    <property type="term" value="F:monooxygenase activity"/>
    <property type="evidence" value="ECO:0007669"/>
    <property type="project" value="UniProtKB-KW"/>
</dbReference>
<evidence type="ECO:0008006" key="10">
    <source>
        <dbReference type="Google" id="ProtNLM"/>
    </source>
</evidence>
<dbReference type="InterPro" id="IPR001128">
    <property type="entry name" value="Cyt_P450"/>
</dbReference>
<dbReference type="STRING" id="341663.Q0CAJ3"/>
<dbReference type="GO" id="GO:0005506">
    <property type="term" value="F:iron ion binding"/>
    <property type="evidence" value="ECO:0007669"/>
    <property type="project" value="InterPro"/>
</dbReference>
<keyword evidence="5" id="KW-0408">Iron</keyword>
<evidence type="ECO:0000313" key="9">
    <source>
        <dbReference type="Proteomes" id="UP000007963"/>
    </source>
</evidence>
<dbReference type="AlphaFoldDB" id="Q0CAJ3"/>
<dbReference type="GO" id="GO:0020037">
    <property type="term" value="F:heme binding"/>
    <property type="evidence" value="ECO:0007669"/>
    <property type="project" value="InterPro"/>
</dbReference>
<comment type="cofactor">
    <cofactor evidence="1">
        <name>heme</name>
        <dbReference type="ChEBI" id="CHEBI:30413"/>
    </cofactor>
</comment>
<evidence type="ECO:0000256" key="7">
    <source>
        <dbReference type="SAM" id="Phobius"/>
    </source>
</evidence>
<dbReference type="PANTHER" id="PTHR46206:SF7">
    <property type="entry name" value="P450, PUTATIVE (EUROFUNG)-RELATED"/>
    <property type="match status" value="1"/>
</dbReference>
<proteinExistence type="inferred from homology"/>